<gene>
    <name evidence="11" type="ORF">ACFQDL_24485</name>
</gene>
<keyword evidence="4 7" id="KW-0597">Phosphoprotein</keyword>
<dbReference type="SUPFAM" id="SSF47384">
    <property type="entry name" value="Homodimeric domain of signal transducing histidine kinase"/>
    <property type="match status" value="1"/>
</dbReference>
<dbReference type="InterPro" id="IPR003660">
    <property type="entry name" value="HAMP_dom"/>
</dbReference>
<evidence type="ECO:0000259" key="8">
    <source>
        <dbReference type="PROSITE" id="PS50109"/>
    </source>
</evidence>
<dbReference type="Pfam" id="PF00072">
    <property type="entry name" value="Response_reg"/>
    <property type="match status" value="1"/>
</dbReference>
<dbReference type="Gene3D" id="3.30.565.10">
    <property type="entry name" value="Histidine kinase-like ATPase, C-terminal domain"/>
    <property type="match status" value="1"/>
</dbReference>
<accession>A0ABW2A665</accession>
<dbReference type="Pfam" id="PF02518">
    <property type="entry name" value="HATPase_c"/>
    <property type="match status" value="1"/>
</dbReference>
<dbReference type="PROSITE" id="PS50885">
    <property type="entry name" value="HAMP"/>
    <property type="match status" value="1"/>
</dbReference>
<sequence length="556" mass="61461">MTRNLKAVTRLMTRLASGVTEQATPAVQRRDEIGSLARAFNVFRENSQQLQTTTENLQKQQRLLQTVFDNINDGLSVFDRDQRLIAWNPRYLSIFDLPPSRLRAGLPLDRVQTLMADVPHSNRTLDNRPLDMAETNLQRPAQPIRFERYYQDGRVIEFRSQPMPDGGFVTLYSDLTDRKAIESQLRQAQKMEVLGQLTGGIAHDFNNLLAAAIGNLQLLEQQPGLSDKAGRYTHRALAAAERGAGLVQRLLAFSRKQQLHPEPQQLNALVEGMLDLIEYSVGPQIAIGTRLEAQSDQVYIDPGQLENALLNLALNSSAAMPDGGRLGFESRNEPDEEGRLRVVIEVNDTGSGIPEELLERVFDPFFTTKEVGQGSGLGLSMVYGFVKQSGGDIAIDSQPGQGTRVSISLPHYDGPQPDARRPEPGSRLILGQGEPVLVVEDDPLVLEAIEEMLAELGYEPLSCRNAEEALALLETGEQPELVLSDINLGTGQTGIQLKQQLQQRWPALPCLLASGLPRDQLRERFSLPDDSPFIAKPYRLATLAQAIAAALEKRDA</sequence>
<evidence type="ECO:0000256" key="3">
    <source>
        <dbReference type="ARBA" id="ARBA00012438"/>
    </source>
</evidence>
<evidence type="ECO:0000259" key="9">
    <source>
        <dbReference type="PROSITE" id="PS50110"/>
    </source>
</evidence>
<dbReference type="PANTHER" id="PTHR43065:SF42">
    <property type="entry name" value="TWO-COMPONENT SENSOR PPRA"/>
    <property type="match status" value="1"/>
</dbReference>
<comment type="caution">
    <text evidence="11">The sequence shown here is derived from an EMBL/GenBank/DDBJ whole genome shotgun (WGS) entry which is preliminary data.</text>
</comment>
<dbReference type="PROSITE" id="PS50110">
    <property type="entry name" value="RESPONSE_REGULATORY"/>
    <property type="match status" value="1"/>
</dbReference>
<dbReference type="InterPro" id="IPR004358">
    <property type="entry name" value="Sig_transdc_His_kin-like_C"/>
</dbReference>
<dbReference type="CDD" id="cd00082">
    <property type="entry name" value="HisKA"/>
    <property type="match status" value="1"/>
</dbReference>
<dbReference type="Proteomes" id="UP001596422">
    <property type="component" value="Unassembled WGS sequence"/>
</dbReference>
<evidence type="ECO:0000259" key="10">
    <source>
        <dbReference type="PROSITE" id="PS50885"/>
    </source>
</evidence>
<feature type="domain" description="Histidine kinase" evidence="8">
    <location>
        <begin position="200"/>
        <end position="413"/>
    </location>
</feature>
<keyword evidence="6" id="KW-0418">Kinase</keyword>
<dbReference type="InterPro" id="IPR035965">
    <property type="entry name" value="PAS-like_dom_sf"/>
</dbReference>
<dbReference type="PRINTS" id="PR00344">
    <property type="entry name" value="BCTRLSENSOR"/>
</dbReference>
<dbReference type="SMART" id="SM00388">
    <property type="entry name" value="HisKA"/>
    <property type="match status" value="1"/>
</dbReference>
<dbReference type="Pfam" id="PF00512">
    <property type="entry name" value="HisKA"/>
    <property type="match status" value="1"/>
</dbReference>
<reference evidence="12" key="1">
    <citation type="journal article" date="2019" name="Int. J. Syst. Evol. Microbiol.">
        <title>The Global Catalogue of Microorganisms (GCM) 10K type strain sequencing project: providing services to taxonomists for standard genome sequencing and annotation.</title>
        <authorList>
            <consortium name="The Broad Institute Genomics Platform"/>
            <consortium name="The Broad Institute Genome Sequencing Center for Infectious Disease"/>
            <person name="Wu L."/>
            <person name="Ma J."/>
        </authorList>
    </citation>
    <scope>NUCLEOTIDE SEQUENCE [LARGE SCALE GENOMIC DNA]</scope>
    <source>
        <strain evidence="12">NBRC 111756</strain>
    </source>
</reference>
<dbReference type="InterPro" id="IPR003594">
    <property type="entry name" value="HATPase_dom"/>
</dbReference>
<evidence type="ECO:0000313" key="11">
    <source>
        <dbReference type="EMBL" id="MFC6672887.1"/>
    </source>
</evidence>
<dbReference type="InterPro" id="IPR036097">
    <property type="entry name" value="HisK_dim/P_sf"/>
</dbReference>
<evidence type="ECO:0000256" key="6">
    <source>
        <dbReference type="ARBA" id="ARBA00022777"/>
    </source>
</evidence>
<dbReference type="SUPFAM" id="SSF158472">
    <property type="entry name" value="HAMP domain-like"/>
    <property type="match status" value="1"/>
</dbReference>
<dbReference type="Pfam" id="PF00672">
    <property type="entry name" value="HAMP"/>
    <property type="match status" value="1"/>
</dbReference>
<dbReference type="InterPro" id="IPR011006">
    <property type="entry name" value="CheY-like_superfamily"/>
</dbReference>
<keyword evidence="12" id="KW-1185">Reference proteome</keyword>
<dbReference type="Gene3D" id="3.30.450.20">
    <property type="entry name" value="PAS domain"/>
    <property type="match status" value="1"/>
</dbReference>
<protein>
    <recommendedName>
        <fullName evidence="3">histidine kinase</fullName>
        <ecNumber evidence="3">2.7.13.3</ecNumber>
    </recommendedName>
</protein>
<feature type="modified residue" description="4-aspartylphosphate" evidence="7">
    <location>
        <position position="485"/>
    </location>
</feature>
<dbReference type="InterPro" id="IPR003661">
    <property type="entry name" value="HisK_dim/P_dom"/>
</dbReference>
<dbReference type="InterPro" id="IPR036890">
    <property type="entry name" value="HATPase_C_sf"/>
</dbReference>
<dbReference type="Gene3D" id="3.40.50.2300">
    <property type="match status" value="1"/>
</dbReference>
<dbReference type="CDD" id="cd06225">
    <property type="entry name" value="HAMP"/>
    <property type="match status" value="1"/>
</dbReference>
<dbReference type="SUPFAM" id="SSF55874">
    <property type="entry name" value="ATPase domain of HSP90 chaperone/DNA topoisomerase II/histidine kinase"/>
    <property type="match status" value="1"/>
</dbReference>
<keyword evidence="5" id="KW-0808">Transferase</keyword>
<evidence type="ECO:0000313" key="12">
    <source>
        <dbReference type="Proteomes" id="UP001596422"/>
    </source>
</evidence>
<name>A0ABW2A665_9GAMM</name>
<comment type="subcellular location">
    <subcellularLocation>
        <location evidence="2">Membrane</location>
    </subcellularLocation>
</comment>
<dbReference type="Pfam" id="PF12860">
    <property type="entry name" value="PAS_7"/>
    <property type="match status" value="1"/>
</dbReference>
<dbReference type="EMBL" id="JBHSWE010000001">
    <property type="protein sequence ID" value="MFC6672887.1"/>
    <property type="molecule type" value="Genomic_DNA"/>
</dbReference>
<evidence type="ECO:0000256" key="7">
    <source>
        <dbReference type="PROSITE-ProRule" id="PRU00169"/>
    </source>
</evidence>
<dbReference type="SUPFAM" id="SSF52172">
    <property type="entry name" value="CheY-like"/>
    <property type="match status" value="1"/>
</dbReference>
<dbReference type="SUPFAM" id="SSF55785">
    <property type="entry name" value="PYP-like sensor domain (PAS domain)"/>
    <property type="match status" value="1"/>
</dbReference>
<evidence type="ECO:0000256" key="5">
    <source>
        <dbReference type="ARBA" id="ARBA00022679"/>
    </source>
</evidence>
<dbReference type="PANTHER" id="PTHR43065">
    <property type="entry name" value="SENSOR HISTIDINE KINASE"/>
    <property type="match status" value="1"/>
</dbReference>
<dbReference type="RefSeq" id="WP_379911295.1">
    <property type="nucleotide sequence ID" value="NZ_JBHSWE010000001.1"/>
</dbReference>
<dbReference type="SMART" id="SM00448">
    <property type="entry name" value="REC"/>
    <property type="match status" value="1"/>
</dbReference>
<dbReference type="SMART" id="SM00387">
    <property type="entry name" value="HATPase_c"/>
    <property type="match status" value="1"/>
</dbReference>
<dbReference type="Gene3D" id="1.10.8.500">
    <property type="entry name" value="HAMP domain in histidine kinase"/>
    <property type="match status" value="1"/>
</dbReference>
<proteinExistence type="predicted"/>
<dbReference type="EC" id="2.7.13.3" evidence="3"/>
<dbReference type="InterPro" id="IPR001789">
    <property type="entry name" value="Sig_transdc_resp-reg_receiver"/>
</dbReference>
<feature type="domain" description="HAMP" evidence="10">
    <location>
        <begin position="1"/>
        <end position="52"/>
    </location>
</feature>
<evidence type="ECO:0000256" key="1">
    <source>
        <dbReference type="ARBA" id="ARBA00000085"/>
    </source>
</evidence>
<dbReference type="PROSITE" id="PS50109">
    <property type="entry name" value="HIS_KIN"/>
    <property type="match status" value="1"/>
</dbReference>
<organism evidence="11 12">
    <name type="scientific">Marinobacterium aestuariivivens</name>
    <dbReference type="NCBI Taxonomy" id="1698799"/>
    <lineage>
        <taxon>Bacteria</taxon>
        <taxon>Pseudomonadati</taxon>
        <taxon>Pseudomonadota</taxon>
        <taxon>Gammaproteobacteria</taxon>
        <taxon>Oceanospirillales</taxon>
        <taxon>Oceanospirillaceae</taxon>
        <taxon>Marinobacterium</taxon>
    </lineage>
</organism>
<dbReference type="InterPro" id="IPR005467">
    <property type="entry name" value="His_kinase_dom"/>
</dbReference>
<dbReference type="Gene3D" id="1.10.287.130">
    <property type="match status" value="1"/>
</dbReference>
<evidence type="ECO:0000256" key="4">
    <source>
        <dbReference type="ARBA" id="ARBA00022553"/>
    </source>
</evidence>
<feature type="domain" description="Response regulatory" evidence="9">
    <location>
        <begin position="435"/>
        <end position="551"/>
    </location>
</feature>
<evidence type="ECO:0000256" key="2">
    <source>
        <dbReference type="ARBA" id="ARBA00004370"/>
    </source>
</evidence>
<comment type="catalytic activity">
    <reaction evidence="1">
        <text>ATP + protein L-histidine = ADP + protein N-phospho-L-histidine.</text>
        <dbReference type="EC" id="2.7.13.3"/>
    </reaction>
</comment>